<dbReference type="AlphaFoldDB" id="A0A9Q0ZEM9"/>
<evidence type="ECO:0000313" key="2">
    <source>
        <dbReference type="Proteomes" id="UP001151532"/>
    </source>
</evidence>
<protein>
    <submittedName>
        <fullName evidence="1">Uncharacterized protein</fullName>
    </submittedName>
</protein>
<name>A0A9Q0ZEM9_SALPP</name>
<evidence type="ECO:0000313" key="1">
    <source>
        <dbReference type="EMBL" id="KAJ6731593.1"/>
    </source>
</evidence>
<gene>
    <name evidence="1" type="ORF">OIU79_002837</name>
</gene>
<sequence>MPIRMRISLEAEEFTAGKLSEDELGGCDGPLSRAHLPNLNTLSYRIPLMVIKTHRKKMKSKEERMNRCRSGFELLFIVTTPQAPPHFGSFKARYRLSSD</sequence>
<comment type="caution">
    <text evidence="1">The sequence shown here is derived from an EMBL/GenBank/DDBJ whole genome shotgun (WGS) entry which is preliminary data.</text>
</comment>
<proteinExistence type="predicted"/>
<reference evidence="1" key="2">
    <citation type="journal article" date="2023" name="Int. J. Mol. Sci.">
        <title>De Novo Assembly and Annotation of 11 Diverse Shrub Willow (Salix) Genomes Reveals Novel Gene Organization in Sex-Linked Regions.</title>
        <authorList>
            <person name="Hyden B."/>
            <person name="Feng K."/>
            <person name="Yates T.B."/>
            <person name="Jawdy S."/>
            <person name="Cereghino C."/>
            <person name="Smart L.B."/>
            <person name="Muchero W."/>
        </authorList>
    </citation>
    <scope>NUCLEOTIDE SEQUENCE</scope>
    <source>
        <tissue evidence="1">Shoot tip</tissue>
    </source>
</reference>
<keyword evidence="2" id="KW-1185">Reference proteome</keyword>
<organism evidence="1 2">
    <name type="scientific">Salix purpurea</name>
    <name type="common">Purple osier willow</name>
    <dbReference type="NCBI Taxonomy" id="77065"/>
    <lineage>
        <taxon>Eukaryota</taxon>
        <taxon>Viridiplantae</taxon>
        <taxon>Streptophyta</taxon>
        <taxon>Embryophyta</taxon>
        <taxon>Tracheophyta</taxon>
        <taxon>Spermatophyta</taxon>
        <taxon>Magnoliopsida</taxon>
        <taxon>eudicotyledons</taxon>
        <taxon>Gunneridae</taxon>
        <taxon>Pentapetalae</taxon>
        <taxon>rosids</taxon>
        <taxon>fabids</taxon>
        <taxon>Malpighiales</taxon>
        <taxon>Salicaceae</taxon>
        <taxon>Saliceae</taxon>
        <taxon>Salix</taxon>
    </lineage>
</organism>
<reference evidence="1" key="1">
    <citation type="submission" date="2022-11" db="EMBL/GenBank/DDBJ databases">
        <authorList>
            <person name="Hyden B.L."/>
            <person name="Feng K."/>
            <person name="Yates T."/>
            <person name="Jawdy S."/>
            <person name="Smart L.B."/>
            <person name="Muchero W."/>
        </authorList>
    </citation>
    <scope>NUCLEOTIDE SEQUENCE</scope>
    <source>
        <tissue evidence="1">Shoot tip</tissue>
    </source>
</reference>
<dbReference type="Proteomes" id="UP001151532">
    <property type="component" value="Chromosome 18"/>
</dbReference>
<dbReference type="EMBL" id="JAPFFK010000012">
    <property type="protein sequence ID" value="KAJ6731593.1"/>
    <property type="molecule type" value="Genomic_DNA"/>
</dbReference>
<accession>A0A9Q0ZEM9</accession>